<name>A0A098BQM7_9NOCA</name>
<feature type="compositionally biased region" description="Basic and acidic residues" evidence="1">
    <location>
        <begin position="81"/>
        <end position="96"/>
    </location>
</feature>
<dbReference type="RefSeq" id="WP_010593453.1">
    <property type="nucleotide sequence ID" value="NZ_CP023714.1"/>
</dbReference>
<dbReference type="eggNOG" id="ENOG5031FCI">
    <property type="taxonomic scope" value="Bacteria"/>
</dbReference>
<evidence type="ECO:0000256" key="1">
    <source>
        <dbReference type="SAM" id="MobiDB-lite"/>
    </source>
</evidence>
<evidence type="ECO:0000313" key="3">
    <source>
        <dbReference type="Proteomes" id="UP000042997"/>
    </source>
</evidence>
<reference evidence="2 3" key="1">
    <citation type="journal article" date="2014" name="Genome Announc.">
        <title>Draft Genome Sequence of Propane- and Butane-Oxidizing Actinobacterium Rhodococcus ruber IEGM 231.</title>
        <authorList>
            <person name="Ivshina I.B."/>
            <person name="Kuyukina M.S."/>
            <person name="Krivoruchko A.V."/>
            <person name="Barbe V."/>
            <person name="Fischer C."/>
        </authorList>
    </citation>
    <scope>NUCLEOTIDE SEQUENCE [LARGE SCALE GENOMIC DNA]</scope>
</reference>
<dbReference type="KEGG" id="rrz:CS378_11960"/>
<proteinExistence type="predicted"/>
<dbReference type="Proteomes" id="UP000042997">
    <property type="component" value="Unassembled WGS sequence"/>
</dbReference>
<organism evidence="2 3">
    <name type="scientific">Rhodococcus ruber</name>
    <dbReference type="NCBI Taxonomy" id="1830"/>
    <lineage>
        <taxon>Bacteria</taxon>
        <taxon>Bacillati</taxon>
        <taxon>Actinomycetota</taxon>
        <taxon>Actinomycetes</taxon>
        <taxon>Mycobacteriales</taxon>
        <taxon>Nocardiaceae</taxon>
        <taxon>Rhodococcus</taxon>
    </lineage>
</organism>
<accession>A0A098BQM7</accession>
<dbReference type="OrthoDB" id="4473003at2"/>
<sequence>MSSAVEDDRIVEFARRWLPYGGGSPGDLLVEFGMTPAGYLTRLGEILDSPAAIRLHPRLRADLRNFVAARTVVPRAAESAPTRRDDVPREARSAPL</sequence>
<evidence type="ECO:0000313" key="2">
    <source>
        <dbReference type="EMBL" id="CDZ91019.1"/>
    </source>
</evidence>
<dbReference type="Pfam" id="PF11662">
    <property type="entry name" value="DUF3263"/>
    <property type="match status" value="1"/>
</dbReference>
<gene>
    <name evidence="2" type="ORF">RHRU231_780001</name>
</gene>
<protein>
    <submittedName>
        <fullName evidence="2">Uncharacterized protein</fullName>
    </submittedName>
</protein>
<feature type="region of interest" description="Disordered" evidence="1">
    <location>
        <begin position="75"/>
        <end position="96"/>
    </location>
</feature>
<dbReference type="AlphaFoldDB" id="A0A098BQM7"/>
<dbReference type="EMBL" id="CCSD01000092">
    <property type="protein sequence ID" value="CDZ91019.1"/>
    <property type="molecule type" value="Genomic_DNA"/>
</dbReference>
<dbReference type="InterPro" id="IPR021678">
    <property type="entry name" value="DUF3263"/>
</dbReference>